<dbReference type="Gene3D" id="3.40.50.300">
    <property type="entry name" value="P-loop containing nucleotide triphosphate hydrolases"/>
    <property type="match status" value="1"/>
</dbReference>
<dbReference type="STRING" id="1164594.SAMN05216204_101257"/>
<reference evidence="2" key="1">
    <citation type="submission" date="2016-10" db="EMBL/GenBank/DDBJ databases">
        <authorList>
            <person name="Varghese N."/>
            <person name="Submissions S."/>
        </authorList>
    </citation>
    <scope>NUCLEOTIDE SEQUENCE [LARGE SCALE GENOMIC DNA]</scope>
    <source>
        <strain evidence="2">CGMCC 1.12041</strain>
    </source>
</reference>
<gene>
    <name evidence="1" type="ORF">SAMN05216204_101257</name>
</gene>
<evidence type="ECO:0000313" key="2">
    <source>
        <dbReference type="Proteomes" id="UP000198639"/>
    </source>
</evidence>
<dbReference type="EMBL" id="FOLD01000001">
    <property type="protein sequence ID" value="SFB75388.1"/>
    <property type="molecule type" value="Genomic_DNA"/>
</dbReference>
<evidence type="ECO:0000313" key="1">
    <source>
        <dbReference type="EMBL" id="SFB75388.1"/>
    </source>
</evidence>
<keyword evidence="2" id="KW-1185">Reference proteome</keyword>
<dbReference type="Proteomes" id="UP000198639">
    <property type="component" value="Unassembled WGS sequence"/>
</dbReference>
<sequence length="205" mass="21897">MFEWASNWCISSRAHTYLIIHAAAVEKGGRVAILPAPSGSGKSTLCAALVCSGWRLLSDELTLVRLADGAIQPVPRPVSLKNASIKVIRGFAPGAVLTPEVADTAKGTIAHLKVPRDSVLRALDTARPGCIVFPRYVANADLRMEPVARARAFTRVAENCFNYGMLGRAGFSALGTLADTAPAYDVSYGRLDDALALFERLADWA</sequence>
<name>A0A1I1DQS4_9BURK</name>
<accession>A0A1I1DQS4</accession>
<protein>
    <recommendedName>
        <fullName evidence="3">Hpr(Ser) kinase/phosphatase</fullName>
    </recommendedName>
</protein>
<organism evidence="1 2">
    <name type="scientific">Massilia yuzhufengensis</name>
    <dbReference type="NCBI Taxonomy" id="1164594"/>
    <lineage>
        <taxon>Bacteria</taxon>
        <taxon>Pseudomonadati</taxon>
        <taxon>Pseudomonadota</taxon>
        <taxon>Betaproteobacteria</taxon>
        <taxon>Burkholderiales</taxon>
        <taxon>Oxalobacteraceae</taxon>
        <taxon>Telluria group</taxon>
        <taxon>Massilia</taxon>
    </lineage>
</organism>
<dbReference type="InterPro" id="IPR027600">
    <property type="entry name" value="HprK-rel_A"/>
</dbReference>
<dbReference type="NCBIfam" id="TIGR04352">
    <property type="entry name" value="HprK_rel_A"/>
    <property type="match status" value="1"/>
</dbReference>
<evidence type="ECO:0008006" key="3">
    <source>
        <dbReference type="Google" id="ProtNLM"/>
    </source>
</evidence>
<dbReference type="InterPro" id="IPR027417">
    <property type="entry name" value="P-loop_NTPase"/>
</dbReference>
<proteinExistence type="predicted"/>
<dbReference type="AlphaFoldDB" id="A0A1I1DQS4"/>
<dbReference type="SUPFAM" id="SSF53795">
    <property type="entry name" value="PEP carboxykinase-like"/>
    <property type="match status" value="1"/>
</dbReference>